<feature type="compositionally biased region" description="Polar residues" evidence="1">
    <location>
        <begin position="527"/>
        <end position="545"/>
    </location>
</feature>
<dbReference type="AlphaFoldDB" id="A0AA37BXL0"/>
<dbReference type="Gene3D" id="1.10.579.10">
    <property type="entry name" value="DNA Cyclobutane Dipyrimidine Photolyase, subunit A, domain 3"/>
    <property type="match status" value="1"/>
</dbReference>
<feature type="compositionally biased region" description="Basic and acidic residues" evidence="1">
    <location>
        <begin position="165"/>
        <end position="182"/>
    </location>
</feature>
<comment type="caution">
    <text evidence="2">The sequence shown here is derived from an EMBL/GenBank/DDBJ whole genome shotgun (WGS) entry which is preliminary data.</text>
</comment>
<organism evidence="2 3">
    <name type="scientific">Streptomyces albidoflavus</name>
    <dbReference type="NCBI Taxonomy" id="1886"/>
    <lineage>
        <taxon>Bacteria</taxon>
        <taxon>Bacillati</taxon>
        <taxon>Actinomycetota</taxon>
        <taxon>Actinomycetes</taxon>
        <taxon>Kitasatosporales</taxon>
        <taxon>Streptomycetaceae</taxon>
        <taxon>Streptomyces</taxon>
        <taxon>Streptomyces albidoflavus group</taxon>
    </lineage>
</organism>
<evidence type="ECO:0000256" key="1">
    <source>
        <dbReference type="SAM" id="MobiDB-lite"/>
    </source>
</evidence>
<evidence type="ECO:0000313" key="2">
    <source>
        <dbReference type="EMBL" id="GHI46104.1"/>
    </source>
</evidence>
<name>A0AA37BXL0_9ACTN</name>
<dbReference type="InterPro" id="IPR052551">
    <property type="entry name" value="UV-DNA_repair_photolyase"/>
</dbReference>
<dbReference type="Gene3D" id="1.25.40.80">
    <property type="match status" value="1"/>
</dbReference>
<feature type="region of interest" description="Disordered" evidence="1">
    <location>
        <begin position="165"/>
        <end position="193"/>
    </location>
</feature>
<sequence length="685" mass="76181">MGQRSGGKGTGAVHWLFGDQLGPHFLTPGEDGPHRDTPLVMIESRAVFRRRRFHRAKAHLVLSAMRHRAAELGDRVTYVKAGTYREGLRKAAGKRPVTVHHPTSRAALALVDALPQVTVLPARGFLVGHQEFADWAEGRGGRALRQEDFYRRTRAAHDLLMEGDRPASGRWNLDHDNREPPPRDAGALDVPAPYRPREDAIDEEVRHDLDRWERSGEVTFVGRDGPRHFPATRREALNALRRFVSDRLATFGPYEDAMLTADPVMSHSLLSSSLNLGLLDPAECVERAEAAWRAGEAPLNSVEGFVRQIAGWREYVWHLYWHFGEEYRTTNALGHHAPLPDWWSDLDADAVTAHCLSTVLAQLRDTGWTHHIPRLMVLGNYALQRGWDPAALTDWFHRCFVDGYDWVMLPNVLGMSQYADGGRMTTKPYASGGAYLNRMSDYCSPCAYRPDHRTGDRACPYTAGYWSFVHRHHERLAHNPRTAQAARGMERLKDLDEVLGQERERGTRRRRAGGQRGISAHTAFPSGMSSTPHLPSHNASSTSSPRPRLRASDRGRLRGRRRTGSCTSTRVRRASAPMTTRKKSPGSVPYRMALPASSQATRTTVLTCSSAASGTWCARYSATNRRAARADCGSPASTRIGGGPSVGRQQMSVVGEGDVPLAPVTRHVSSRQTVEQHLSTVRGTT</sequence>
<dbReference type="PANTHER" id="PTHR38657">
    <property type="entry name" value="SLR1343 PROTEIN"/>
    <property type="match status" value="1"/>
</dbReference>
<feature type="region of interest" description="Disordered" evidence="1">
    <location>
        <begin position="497"/>
        <end position="590"/>
    </location>
</feature>
<dbReference type="Pfam" id="PF04244">
    <property type="entry name" value="DPRP"/>
    <property type="match status" value="1"/>
</dbReference>
<dbReference type="InterPro" id="IPR007357">
    <property type="entry name" value="PhrB-like"/>
</dbReference>
<protein>
    <submittedName>
        <fullName evidence="2">Deoxyribodipyrimidine photo-lyase</fullName>
    </submittedName>
</protein>
<dbReference type="Proteomes" id="UP001051844">
    <property type="component" value="Unassembled WGS sequence"/>
</dbReference>
<dbReference type="PANTHER" id="PTHR38657:SF1">
    <property type="entry name" value="SLR1343 PROTEIN"/>
    <property type="match status" value="1"/>
</dbReference>
<dbReference type="Gene3D" id="1.10.10.1710">
    <property type="entry name" value="Deoxyribodipyrimidine photolyase-related"/>
    <property type="match status" value="1"/>
</dbReference>
<reference evidence="2" key="1">
    <citation type="submission" date="2022-09" db="EMBL/GenBank/DDBJ databases">
        <title>Whole genome shotgun sequence of Streptomyces albidoflavus NBRC 12854.</title>
        <authorList>
            <person name="Komaki H."/>
            <person name="Tamura T."/>
        </authorList>
    </citation>
    <scope>NUCLEOTIDE SEQUENCE</scope>
    <source>
        <strain evidence="2">NBRC 12854</strain>
    </source>
</reference>
<accession>A0AA37BXL0</accession>
<dbReference type="InterPro" id="IPR014729">
    <property type="entry name" value="Rossmann-like_a/b/a_fold"/>
</dbReference>
<gene>
    <name evidence="2" type="ORF">ScoT_22780</name>
</gene>
<dbReference type="InterPro" id="IPR036134">
    <property type="entry name" value="Crypto/Photolyase_FAD-like_sf"/>
</dbReference>
<dbReference type="EMBL" id="BNDZ01000005">
    <property type="protein sequence ID" value="GHI46104.1"/>
    <property type="molecule type" value="Genomic_DNA"/>
</dbReference>
<proteinExistence type="predicted"/>
<dbReference type="Gene3D" id="3.40.50.620">
    <property type="entry name" value="HUPs"/>
    <property type="match status" value="1"/>
</dbReference>
<evidence type="ECO:0000313" key="3">
    <source>
        <dbReference type="Proteomes" id="UP001051844"/>
    </source>
</evidence>
<dbReference type="SUPFAM" id="SSF48173">
    <property type="entry name" value="Cryptochrome/photolyase FAD-binding domain"/>
    <property type="match status" value="1"/>
</dbReference>